<dbReference type="Proteomes" id="UP000439986">
    <property type="component" value="Unassembled WGS sequence"/>
</dbReference>
<evidence type="ECO:0000313" key="3">
    <source>
        <dbReference type="EMBL" id="MRW84765.1"/>
    </source>
</evidence>
<keyword evidence="1" id="KW-0472">Membrane</keyword>
<organism evidence="3 4">
    <name type="scientific">Duganella aquatilis</name>
    <dbReference type="NCBI Taxonomy" id="2666082"/>
    <lineage>
        <taxon>Bacteria</taxon>
        <taxon>Pseudomonadati</taxon>
        <taxon>Pseudomonadota</taxon>
        <taxon>Betaproteobacteria</taxon>
        <taxon>Burkholderiales</taxon>
        <taxon>Oxalobacteraceae</taxon>
        <taxon>Telluria group</taxon>
        <taxon>Duganella</taxon>
    </lineage>
</organism>
<dbReference type="AlphaFoldDB" id="A0A844D4N0"/>
<dbReference type="InterPro" id="IPR004360">
    <property type="entry name" value="Glyas_Fos-R_dOase_dom"/>
</dbReference>
<feature type="transmembrane region" description="Helical" evidence="1">
    <location>
        <begin position="20"/>
        <end position="41"/>
    </location>
</feature>
<proteinExistence type="predicted"/>
<keyword evidence="1" id="KW-0812">Transmembrane</keyword>
<comment type="caution">
    <text evidence="3">The sequence shown here is derived from an EMBL/GenBank/DDBJ whole genome shotgun (WGS) entry which is preliminary data.</text>
</comment>
<keyword evidence="1" id="KW-1133">Transmembrane helix</keyword>
<dbReference type="PROSITE" id="PS51819">
    <property type="entry name" value="VOC"/>
    <property type="match status" value="1"/>
</dbReference>
<protein>
    <submittedName>
        <fullName evidence="3">Bleomycin resistance protein</fullName>
    </submittedName>
</protein>
<sequence length="120" mass="13324">MSDFTDVRFTLAVLDLASSTHYYTAVLGLTIDFTAPGWTFLSRGSFRLMLGECTDALPPAQLGDHSWYGYVTVSDAAALFAEYQAAGVEFTQQLADKPWGMREFGIRTIDGHRIMFGQEL</sequence>
<accession>A0A844D4N0</accession>
<evidence type="ECO:0000256" key="1">
    <source>
        <dbReference type="SAM" id="Phobius"/>
    </source>
</evidence>
<dbReference type="SUPFAM" id="SSF54593">
    <property type="entry name" value="Glyoxalase/Bleomycin resistance protein/Dihydroxybiphenyl dioxygenase"/>
    <property type="match status" value="1"/>
</dbReference>
<evidence type="ECO:0000313" key="4">
    <source>
        <dbReference type="Proteomes" id="UP000439986"/>
    </source>
</evidence>
<dbReference type="InterPro" id="IPR029068">
    <property type="entry name" value="Glyas_Bleomycin-R_OHBP_Dase"/>
</dbReference>
<dbReference type="RefSeq" id="WP_154357822.1">
    <property type="nucleotide sequence ID" value="NZ_WKJL01000007.1"/>
</dbReference>
<keyword evidence="4" id="KW-1185">Reference proteome</keyword>
<dbReference type="EMBL" id="WKJL01000007">
    <property type="protein sequence ID" value="MRW84765.1"/>
    <property type="molecule type" value="Genomic_DNA"/>
</dbReference>
<evidence type="ECO:0000259" key="2">
    <source>
        <dbReference type="PROSITE" id="PS51819"/>
    </source>
</evidence>
<dbReference type="Pfam" id="PF00903">
    <property type="entry name" value="Glyoxalase"/>
    <property type="match status" value="1"/>
</dbReference>
<dbReference type="Gene3D" id="3.10.180.10">
    <property type="entry name" value="2,3-Dihydroxybiphenyl 1,2-Dioxygenase, domain 1"/>
    <property type="match status" value="1"/>
</dbReference>
<gene>
    <name evidence="3" type="ORF">GJ698_11785</name>
</gene>
<reference evidence="3 4" key="1">
    <citation type="submission" date="2019-11" db="EMBL/GenBank/DDBJ databases">
        <title>Novel species isolated from a subtropical stream in China.</title>
        <authorList>
            <person name="Lu H."/>
        </authorList>
    </citation>
    <scope>NUCLEOTIDE SEQUENCE [LARGE SCALE GENOMIC DNA]</scope>
    <source>
        <strain evidence="3 4">FT26W</strain>
    </source>
</reference>
<feature type="domain" description="VOC" evidence="2">
    <location>
        <begin position="5"/>
        <end position="119"/>
    </location>
</feature>
<name>A0A844D4N0_9BURK</name>
<dbReference type="InterPro" id="IPR037523">
    <property type="entry name" value="VOC_core"/>
</dbReference>